<dbReference type="RefSeq" id="WP_150052447.1">
    <property type="nucleotide sequence ID" value="NZ_VWPC01000021.1"/>
</dbReference>
<sequence length="228" mass="24299">MQRFTRRFLAACAFSGIVASTAALAEGHPTIRAMSGAMPVNELPAGKSALLVIDFQNEYFTGKMPIPDGAKALANTRELIKFADSHNLPVYHVQHVAPAGSAVFAIDGETVKFHPDMQPRAKDRVLQKSTVSVFASTDLDKRLKSAGIENLIISGLMTHACVAGAARDAAPLGYKVIVASDASATRDITRVNGDTIDKDALHKAALAEVEDTFGDVMTTAQILKLPVR</sequence>
<reference evidence="4 5" key="1">
    <citation type="submission" date="2019-09" db="EMBL/GenBank/DDBJ databases">
        <authorList>
            <person name="Vacheron J."/>
            <person name="Dubost A."/>
            <person name="Prigent-Combaret C."/>
            <person name="Muller D."/>
        </authorList>
    </citation>
    <scope>NUCLEOTIDE SEQUENCE [LARGE SCALE GENOMIC DNA]</scope>
    <source>
        <strain evidence="4 5">JV497</strain>
    </source>
</reference>
<comment type="caution">
    <text evidence="4">The sequence shown here is derived from an EMBL/GenBank/DDBJ whole genome shotgun (WGS) entry which is preliminary data.</text>
</comment>
<accession>A0AB34BZL2</accession>
<name>A0AB34BZL2_9PSED</name>
<dbReference type="InterPro" id="IPR050272">
    <property type="entry name" value="Isochorismatase-like_hydrls"/>
</dbReference>
<dbReference type="PANTHER" id="PTHR43540">
    <property type="entry name" value="PEROXYUREIDOACRYLATE/UREIDOACRYLATE AMIDOHYDROLASE-RELATED"/>
    <property type="match status" value="1"/>
</dbReference>
<evidence type="ECO:0000256" key="1">
    <source>
        <dbReference type="ARBA" id="ARBA00022801"/>
    </source>
</evidence>
<dbReference type="EMBL" id="VWPC01000021">
    <property type="protein sequence ID" value="KAA5839295.1"/>
    <property type="molecule type" value="Genomic_DNA"/>
</dbReference>
<evidence type="ECO:0000256" key="2">
    <source>
        <dbReference type="SAM" id="SignalP"/>
    </source>
</evidence>
<feature type="domain" description="Isochorismatase-like" evidence="3">
    <location>
        <begin position="48"/>
        <end position="221"/>
    </location>
</feature>
<proteinExistence type="predicted"/>
<dbReference type="InterPro" id="IPR000868">
    <property type="entry name" value="Isochorismatase-like_dom"/>
</dbReference>
<organism evidence="4 5">
    <name type="scientific">Pseudomonas chlororaphis</name>
    <dbReference type="NCBI Taxonomy" id="587753"/>
    <lineage>
        <taxon>Bacteria</taxon>
        <taxon>Pseudomonadati</taxon>
        <taxon>Pseudomonadota</taxon>
        <taxon>Gammaproteobacteria</taxon>
        <taxon>Pseudomonadales</taxon>
        <taxon>Pseudomonadaceae</taxon>
        <taxon>Pseudomonas</taxon>
    </lineage>
</organism>
<dbReference type="Proteomes" id="UP000323924">
    <property type="component" value="Unassembled WGS sequence"/>
</dbReference>
<dbReference type="SUPFAM" id="SSF52499">
    <property type="entry name" value="Isochorismatase-like hydrolases"/>
    <property type="match status" value="1"/>
</dbReference>
<dbReference type="GO" id="GO:0016787">
    <property type="term" value="F:hydrolase activity"/>
    <property type="evidence" value="ECO:0007669"/>
    <property type="project" value="UniProtKB-KW"/>
</dbReference>
<dbReference type="Gene3D" id="3.40.50.850">
    <property type="entry name" value="Isochorismatase-like"/>
    <property type="match status" value="1"/>
</dbReference>
<feature type="signal peptide" evidence="2">
    <location>
        <begin position="1"/>
        <end position="25"/>
    </location>
</feature>
<evidence type="ECO:0000313" key="5">
    <source>
        <dbReference type="Proteomes" id="UP000323924"/>
    </source>
</evidence>
<keyword evidence="1 4" id="KW-0378">Hydrolase</keyword>
<dbReference type="Pfam" id="PF00857">
    <property type="entry name" value="Isochorismatase"/>
    <property type="match status" value="1"/>
</dbReference>
<evidence type="ECO:0000313" key="4">
    <source>
        <dbReference type="EMBL" id="KAA5839295.1"/>
    </source>
</evidence>
<dbReference type="InterPro" id="IPR036380">
    <property type="entry name" value="Isochorismatase-like_sf"/>
</dbReference>
<gene>
    <name evidence="4" type="ORF">F2A38_20750</name>
</gene>
<dbReference type="CDD" id="cd01014">
    <property type="entry name" value="nicotinamidase_related"/>
    <property type="match status" value="1"/>
</dbReference>
<dbReference type="PANTHER" id="PTHR43540:SF15">
    <property type="entry name" value="BLR5631 PROTEIN"/>
    <property type="match status" value="1"/>
</dbReference>
<dbReference type="AlphaFoldDB" id="A0AB34BZL2"/>
<protein>
    <submittedName>
        <fullName evidence="4">Cysteine hydrolase</fullName>
    </submittedName>
</protein>
<feature type="chain" id="PRO_5044326565" evidence="2">
    <location>
        <begin position="26"/>
        <end position="228"/>
    </location>
</feature>
<keyword evidence="2" id="KW-0732">Signal</keyword>
<evidence type="ECO:0000259" key="3">
    <source>
        <dbReference type="Pfam" id="PF00857"/>
    </source>
</evidence>